<proteinExistence type="predicted"/>
<keyword evidence="1" id="KW-0067">ATP-binding</keyword>
<dbReference type="GO" id="GO:0005524">
    <property type="term" value="F:ATP binding"/>
    <property type="evidence" value="ECO:0007669"/>
    <property type="project" value="UniProtKB-UniRule"/>
</dbReference>
<evidence type="ECO:0000313" key="2">
    <source>
        <dbReference type="EMBL" id="VDN22704.1"/>
    </source>
</evidence>
<evidence type="ECO:0000313" key="3">
    <source>
        <dbReference type="Proteomes" id="UP000271889"/>
    </source>
</evidence>
<organism evidence="2 3">
    <name type="scientific">Cylicostephanus goldi</name>
    <name type="common">Nematode worm</name>
    <dbReference type="NCBI Taxonomy" id="71465"/>
    <lineage>
        <taxon>Eukaryota</taxon>
        <taxon>Metazoa</taxon>
        <taxon>Ecdysozoa</taxon>
        <taxon>Nematoda</taxon>
        <taxon>Chromadorea</taxon>
        <taxon>Rhabditida</taxon>
        <taxon>Rhabditina</taxon>
        <taxon>Rhabditomorpha</taxon>
        <taxon>Strongyloidea</taxon>
        <taxon>Strongylidae</taxon>
        <taxon>Cylicostephanus</taxon>
    </lineage>
</organism>
<dbReference type="OrthoDB" id="5836241at2759"/>
<dbReference type="Proteomes" id="UP000271889">
    <property type="component" value="Unassembled WGS sequence"/>
</dbReference>
<dbReference type="AlphaFoldDB" id="A0A3P7M0B1"/>
<keyword evidence="3" id="KW-1185">Reference proteome</keyword>
<protein>
    <recommendedName>
        <fullName evidence="4">Protein kinase domain-containing protein</fullName>
    </recommendedName>
</protein>
<feature type="binding site" evidence="1">
    <location>
        <position position="46"/>
    </location>
    <ligand>
        <name>ATP</name>
        <dbReference type="ChEBI" id="CHEBI:30616"/>
    </ligand>
</feature>
<sequence>MTSSSEGEILQVSQKQKIGGGGFGEIYEAFDIQNHNERVAVKIVLKQKLEKEVVVFRRISIKICSSFTIFPLLKDLINIAELSDESMPLGRGEL</sequence>
<accession>A0A3P7M0B1</accession>
<reference evidence="2 3" key="1">
    <citation type="submission" date="2018-11" db="EMBL/GenBank/DDBJ databases">
        <authorList>
            <consortium name="Pathogen Informatics"/>
        </authorList>
    </citation>
    <scope>NUCLEOTIDE SEQUENCE [LARGE SCALE GENOMIC DNA]</scope>
</reference>
<keyword evidence="1" id="KW-0547">Nucleotide-binding</keyword>
<dbReference type="PROSITE" id="PS00107">
    <property type="entry name" value="PROTEIN_KINASE_ATP"/>
    <property type="match status" value="1"/>
</dbReference>
<name>A0A3P7M0B1_CYLGO</name>
<dbReference type="InterPro" id="IPR017441">
    <property type="entry name" value="Protein_kinase_ATP_BS"/>
</dbReference>
<dbReference type="InterPro" id="IPR011009">
    <property type="entry name" value="Kinase-like_dom_sf"/>
</dbReference>
<dbReference type="SUPFAM" id="SSF56112">
    <property type="entry name" value="Protein kinase-like (PK-like)"/>
    <property type="match status" value="1"/>
</dbReference>
<gene>
    <name evidence="2" type="ORF">CGOC_LOCUS9377</name>
</gene>
<evidence type="ECO:0008006" key="4">
    <source>
        <dbReference type="Google" id="ProtNLM"/>
    </source>
</evidence>
<dbReference type="EMBL" id="UYRV01106722">
    <property type="protein sequence ID" value="VDN22704.1"/>
    <property type="molecule type" value="Genomic_DNA"/>
</dbReference>
<dbReference type="Gene3D" id="3.30.200.20">
    <property type="entry name" value="Phosphorylase Kinase, domain 1"/>
    <property type="match status" value="1"/>
</dbReference>
<evidence type="ECO:0000256" key="1">
    <source>
        <dbReference type="PROSITE-ProRule" id="PRU10141"/>
    </source>
</evidence>